<evidence type="ECO:0000313" key="1">
    <source>
        <dbReference type="EMBL" id="KAH6653399.1"/>
    </source>
</evidence>
<dbReference type="RefSeq" id="XP_045957676.1">
    <property type="nucleotide sequence ID" value="XM_046096178.1"/>
</dbReference>
<reference evidence="1" key="1">
    <citation type="journal article" date="2021" name="Nat. Commun.">
        <title>Genetic determinants of endophytism in the Arabidopsis root mycobiome.</title>
        <authorList>
            <person name="Mesny F."/>
            <person name="Miyauchi S."/>
            <person name="Thiergart T."/>
            <person name="Pickel B."/>
            <person name="Atanasova L."/>
            <person name="Karlsson M."/>
            <person name="Huettel B."/>
            <person name="Barry K.W."/>
            <person name="Haridas S."/>
            <person name="Chen C."/>
            <person name="Bauer D."/>
            <person name="Andreopoulos W."/>
            <person name="Pangilinan J."/>
            <person name="LaButti K."/>
            <person name="Riley R."/>
            <person name="Lipzen A."/>
            <person name="Clum A."/>
            <person name="Drula E."/>
            <person name="Henrissat B."/>
            <person name="Kohler A."/>
            <person name="Grigoriev I.V."/>
            <person name="Martin F.M."/>
            <person name="Hacquard S."/>
        </authorList>
    </citation>
    <scope>NUCLEOTIDE SEQUENCE</scope>
    <source>
        <strain evidence="1">MPI-SDFR-AT-0073</strain>
    </source>
</reference>
<dbReference type="GeneID" id="70125071"/>
<dbReference type="AlphaFoldDB" id="A0A9P8UJT2"/>
<proteinExistence type="predicted"/>
<organism evidence="1 2">
    <name type="scientific">Truncatella angustata</name>
    <dbReference type="NCBI Taxonomy" id="152316"/>
    <lineage>
        <taxon>Eukaryota</taxon>
        <taxon>Fungi</taxon>
        <taxon>Dikarya</taxon>
        <taxon>Ascomycota</taxon>
        <taxon>Pezizomycotina</taxon>
        <taxon>Sordariomycetes</taxon>
        <taxon>Xylariomycetidae</taxon>
        <taxon>Amphisphaeriales</taxon>
        <taxon>Sporocadaceae</taxon>
        <taxon>Truncatella</taxon>
    </lineage>
</organism>
<evidence type="ECO:0000313" key="2">
    <source>
        <dbReference type="Proteomes" id="UP000758603"/>
    </source>
</evidence>
<accession>A0A9P8UJT2</accession>
<dbReference type="Proteomes" id="UP000758603">
    <property type="component" value="Unassembled WGS sequence"/>
</dbReference>
<protein>
    <submittedName>
        <fullName evidence="1">Uncharacterized protein</fullName>
    </submittedName>
</protein>
<gene>
    <name evidence="1" type="ORF">BKA67DRAFT_320025</name>
</gene>
<keyword evidence="2" id="KW-1185">Reference proteome</keyword>
<dbReference type="EMBL" id="JAGPXC010000005">
    <property type="protein sequence ID" value="KAH6653399.1"/>
    <property type="molecule type" value="Genomic_DNA"/>
</dbReference>
<sequence>MTDMGENPQIEIDTSNIIRDYLLTFVKCDNTANTTVFCAGFDAIATDGVRFLSSGRIYQCKTLMLTLHAERPLRHFQILVLINISVILRLSCTQLRY</sequence>
<name>A0A9P8UJT2_9PEZI</name>
<comment type="caution">
    <text evidence="1">The sequence shown here is derived from an EMBL/GenBank/DDBJ whole genome shotgun (WGS) entry which is preliminary data.</text>
</comment>